<dbReference type="CDD" id="cd01948">
    <property type="entry name" value="EAL"/>
    <property type="match status" value="1"/>
</dbReference>
<reference evidence="3" key="1">
    <citation type="submission" date="2016-10" db="EMBL/GenBank/DDBJ databases">
        <authorList>
            <person name="Varghese N."/>
            <person name="Submissions S."/>
        </authorList>
    </citation>
    <scope>NUCLEOTIDE SEQUENCE [LARGE SCALE GENOMIC DNA]</scope>
    <source>
        <strain evidence="3">DSM 8987</strain>
    </source>
</reference>
<evidence type="ECO:0000313" key="3">
    <source>
        <dbReference type="Proteomes" id="UP000243205"/>
    </source>
</evidence>
<dbReference type="AlphaFoldDB" id="A0A1G7ENA2"/>
<dbReference type="SUPFAM" id="SSF141868">
    <property type="entry name" value="EAL domain-like"/>
    <property type="match status" value="1"/>
</dbReference>
<name>A0A1G7ENA2_9BACT</name>
<dbReference type="GO" id="GO:0071111">
    <property type="term" value="F:cyclic-guanylate-specific phosphodiesterase activity"/>
    <property type="evidence" value="ECO:0007669"/>
    <property type="project" value="InterPro"/>
</dbReference>
<organism evidence="2 3">
    <name type="scientific">Desulfuromonas thiophila</name>
    <dbReference type="NCBI Taxonomy" id="57664"/>
    <lineage>
        <taxon>Bacteria</taxon>
        <taxon>Pseudomonadati</taxon>
        <taxon>Thermodesulfobacteriota</taxon>
        <taxon>Desulfuromonadia</taxon>
        <taxon>Desulfuromonadales</taxon>
        <taxon>Desulfuromonadaceae</taxon>
        <taxon>Desulfuromonas</taxon>
    </lineage>
</organism>
<dbReference type="Pfam" id="PF00563">
    <property type="entry name" value="EAL"/>
    <property type="match status" value="1"/>
</dbReference>
<dbReference type="EMBL" id="FNAQ01000022">
    <property type="protein sequence ID" value="SDE65170.1"/>
    <property type="molecule type" value="Genomic_DNA"/>
</dbReference>
<dbReference type="InterPro" id="IPR035919">
    <property type="entry name" value="EAL_sf"/>
</dbReference>
<keyword evidence="3" id="KW-1185">Reference proteome</keyword>
<dbReference type="Proteomes" id="UP000243205">
    <property type="component" value="Unassembled WGS sequence"/>
</dbReference>
<proteinExistence type="predicted"/>
<dbReference type="PANTHER" id="PTHR33121:SF15">
    <property type="entry name" value="BLUE LIGHT- AND TEMPERATURE-REGULATED ANTIREPRESSOR BLUF"/>
    <property type="match status" value="1"/>
</dbReference>
<dbReference type="SMART" id="SM00052">
    <property type="entry name" value="EAL"/>
    <property type="match status" value="1"/>
</dbReference>
<protein>
    <submittedName>
        <fullName evidence="2">EAL domain, c-di-GMP-specific phosphodiesterase class I (Or its enzymatically inactive variant)</fullName>
    </submittedName>
</protein>
<dbReference type="InterPro" id="IPR050706">
    <property type="entry name" value="Cyclic-di-GMP_PDE-like"/>
</dbReference>
<dbReference type="PROSITE" id="PS50883">
    <property type="entry name" value="EAL"/>
    <property type="match status" value="1"/>
</dbReference>
<dbReference type="STRING" id="57664.SAMN05661003_12213"/>
<sequence length="350" mass="39536">MSCRHCTTTPPWPNGRRTLYISAAHEYILDKIATALFSEGYDCQLAPMQLCCQLEDFAALVTTLAALPDLTETEQRNIHLLPLAPDEALDFGKMAQAKTLETWATLLQARELVWLLDNGSLTVHFQPIVAVADHSIYAYECLARGVLADGSFMAPGPMFTTALKTGLLFNLDRQCRETAIKTAAVKNIYQNIFVNFLPSSIYNPEFCLRDTVHWAQQLEFDPGRIVFEVVETEKVDSLEHLIHILDYYRSKGFRTALDDIGSGFSSLNLFARLQPNIIKLDMELVRDVHRSEIKQSIARALRAMCRDAGCQILAEGIETREEYDWFKALGVDLMQGYYFGKPSAEPRRSL</sequence>
<feature type="domain" description="EAL" evidence="1">
    <location>
        <begin position="105"/>
        <end position="350"/>
    </location>
</feature>
<evidence type="ECO:0000259" key="1">
    <source>
        <dbReference type="PROSITE" id="PS50883"/>
    </source>
</evidence>
<dbReference type="RefSeq" id="WP_092080464.1">
    <property type="nucleotide sequence ID" value="NZ_CALFZY010000038.1"/>
</dbReference>
<gene>
    <name evidence="2" type="ORF">SAMN05661003_12213</name>
</gene>
<dbReference type="PANTHER" id="PTHR33121">
    <property type="entry name" value="CYCLIC DI-GMP PHOSPHODIESTERASE PDEF"/>
    <property type="match status" value="1"/>
</dbReference>
<dbReference type="Gene3D" id="3.20.20.450">
    <property type="entry name" value="EAL domain"/>
    <property type="match status" value="1"/>
</dbReference>
<accession>A0A1G7ENA2</accession>
<dbReference type="OrthoDB" id="9777298at2"/>
<dbReference type="InterPro" id="IPR001633">
    <property type="entry name" value="EAL_dom"/>
</dbReference>
<evidence type="ECO:0000313" key="2">
    <source>
        <dbReference type="EMBL" id="SDE65170.1"/>
    </source>
</evidence>